<evidence type="ECO:0000256" key="1">
    <source>
        <dbReference type="ARBA" id="ARBA00022603"/>
    </source>
</evidence>
<keyword evidence="3" id="KW-0949">S-adenosyl-L-methionine</keyword>
<dbReference type="InterPro" id="IPR019410">
    <property type="entry name" value="Methyltransf_16"/>
</dbReference>
<keyword evidence="6" id="KW-1185">Reference proteome</keyword>
<evidence type="ECO:0000256" key="2">
    <source>
        <dbReference type="ARBA" id="ARBA00022679"/>
    </source>
</evidence>
<dbReference type="OrthoDB" id="9784229at2"/>
<dbReference type="Pfam" id="PF10294">
    <property type="entry name" value="Methyltransf_16"/>
    <property type="match status" value="1"/>
</dbReference>
<evidence type="ECO:0000313" key="6">
    <source>
        <dbReference type="Proteomes" id="UP000463470"/>
    </source>
</evidence>
<dbReference type="PANTHER" id="PTHR14614">
    <property type="entry name" value="HEPATOCELLULAR CARCINOMA-ASSOCIATED ANTIGEN"/>
    <property type="match status" value="1"/>
</dbReference>
<comment type="similarity">
    <text evidence="4">Belongs to the methyltransferase superfamily. METTL23 family.</text>
</comment>
<proteinExistence type="inferred from homology"/>
<dbReference type="InterPro" id="IPR029063">
    <property type="entry name" value="SAM-dependent_MTases_sf"/>
</dbReference>
<name>A0A845L778_9FIRM</name>
<dbReference type="Gene3D" id="3.40.50.150">
    <property type="entry name" value="Vaccinia Virus protein VP39"/>
    <property type="match status" value="1"/>
</dbReference>
<dbReference type="EMBL" id="WXEY01000006">
    <property type="protein sequence ID" value="MZP29588.1"/>
    <property type="molecule type" value="Genomic_DNA"/>
</dbReference>
<dbReference type="CDD" id="cd02440">
    <property type="entry name" value="AdoMet_MTases"/>
    <property type="match status" value="1"/>
</dbReference>
<reference evidence="5 6" key="1">
    <citation type="submission" date="2020-01" db="EMBL/GenBank/DDBJ databases">
        <title>Whole-genome sequence of Heliobacterium undosum DSM 13378.</title>
        <authorList>
            <person name="Kyndt J.A."/>
            <person name="Meyer T.E."/>
        </authorList>
    </citation>
    <scope>NUCLEOTIDE SEQUENCE [LARGE SCALE GENOMIC DNA]</scope>
    <source>
        <strain evidence="5 6">DSM 13378</strain>
    </source>
</reference>
<dbReference type="Proteomes" id="UP000463470">
    <property type="component" value="Unassembled WGS sequence"/>
</dbReference>
<gene>
    <name evidence="5" type="ORF">GTO91_07700</name>
</gene>
<dbReference type="RefSeq" id="WP_161257319.1">
    <property type="nucleotide sequence ID" value="NZ_WXEY01000006.1"/>
</dbReference>
<accession>A0A845L778</accession>
<keyword evidence="2 5" id="KW-0808">Transferase</keyword>
<evidence type="ECO:0000256" key="4">
    <source>
        <dbReference type="ARBA" id="ARBA00043988"/>
    </source>
</evidence>
<keyword evidence="1 5" id="KW-0489">Methyltransferase</keyword>
<sequence>MQRVTETIAVPGGPVLNFTRIGNVDDLISAAQEEDELPFWAELWPSSLGLAAYLWRQVDMQERPVLELGCGLGLSGIVAALKGADVVQTDFIPAALELAGENAAQNGVETERVWADWRRFPAMGDFSLIIGSDILYERTLHSDLETILTNHLAPGGEFIVADPGREWAAQFFDRLDAATWQRDMSIIPVQLDQKDYAIRIHRWQRRQHAVYDHC</sequence>
<comment type="caution">
    <text evidence="5">The sequence shown here is derived from an EMBL/GenBank/DDBJ whole genome shotgun (WGS) entry which is preliminary data.</text>
</comment>
<protein>
    <submittedName>
        <fullName evidence="5">Methyltransferase domain-containing protein</fullName>
    </submittedName>
</protein>
<dbReference type="AlphaFoldDB" id="A0A845L778"/>
<organism evidence="5 6">
    <name type="scientific">Heliomicrobium undosum</name>
    <dbReference type="NCBI Taxonomy" id="121734"/>
    <lineage>
        <taxon>Bacteria</taxon>
        <taxon>Bacillati</taxon>
        <taxon>Bacillota</taxon>
        <taxon>Clostridia</taxon>
        <taxon>Eubacteriales</taxon>
        <taxon>Heliobacteriaceae</taxon>
        <taxon>Heliomicrobium</taxon>
    </lineage>
</organism>
<dbReference type="GO" id="GO:0008168">
    <property type="term" value="F:methyltransferase activity"/>
    <property type="evidence" value="ECO:0007669"/>
    <property type="project" value="UniProtKB-KW"/>
</dbReference>
<evidence type="ECO:0000313" key="5">
    <source>
        <dbReference type="EMBL" id="MZP29588.1"/>
    </source>
</evidence>
<dbReference type="SUPFAM" id="SSF53335">
    <property type="entry name" value="S-adenosyl-L-methionine-dependent methyltransferases"/>
    <property type="match status" value="1"/>
</dbReference>
<evidence type="ECO:0000256" key="3">
    <source>
        <dbReference type="ARBA" id="ARBA00022691"/>
    </source>
</evidence>
<dbReference type="GO" id="GO:0032259">
    <property type="term" value="P:methylation"/>
    <property type="evidence" value="ECO:0007669"/>
    <property type="project" value="UniProtKB-KW"/>
</dbReference>
<dbReference type="PANTHER" id="PTHR14614:SF164">
    <property type="entry name" value="HISTONE-ARGININE METHYLTRANSFERASE METTL23"/>
    <property type="match status" value="1"/>
</dbReference>